<dbReference type="InterPro" id="IPR036508">
    <property type="entry name" value="Chitin-bd_dom_sf"/>
</dbReference>
<feature type="compositionally biased region" description="Gly residues" evidence="6">
    <location>
        <begin position="519"/>
        <end position="529"/>
    </location>
</feature>
<evidence type="ECO:0000313" key="10">
    <source>
        <dbReference type="EMBL" id="KAK3107856.1"/>
    </source>
</evidence>
<dbReference type="Gene3D" id="3.40.50.410">
    <property type="entry name" value="von Willebrand factor, type A domain"/>
    <property type="match status" value="1"/>
</dbReference>
<feature type="domain" description="Chitin-binding type-2" evidence="9">
    <location>
        <begin position="537"/>
        <end position="588"/>
    </location>
</feature>
<evidence type="ECO:0000259" key="8">
    <source>
        <dbReference type="PROSITE" id="PS50234"/>
    </source>
</evidence>
<sequence>MVVLRLWMIILICCIINSSSLVSCLSPGDKTRTERAAGKDVVQAVVDLIREKCIYPKDRLFLRRLAYVESKDGLDPSTFRSGYYGGIWQVGKAAFDETKTCSGVLIEMCKHIEETLGIHWQSVVWSDLMKPLYSGLAAALYVRKRAGSSTPGLINAQAVYWKTYYHDGQSTNTFIDRLNGITDDDCSRVRMDLVFIIDGSGSIGYINFLKILQFMQNVTNSFTLGPDDVQVAVVSFSDYARSEFSLNTYYDHSALNSAIDSIVYDSGGTETADGIRLARTVFRPYYGGRNGVPKVGIVITDGMSNNFVETVKEAALAKGEGIIMFALGIGSVNKEELNNVASPPNCTHVNILSGFSEIQSMLYEIKKEACRAPITIISTNTVHNGSDGNTTESSYGINETVTVTTTVTSVTHIGPSTNDTNSKPASNTTVMNVKVNCGIVHVYVSYNTPHPGPAFYDIKETATDDRPLALFLNKTSNGKPLYITYVGKELPKAVKDLKNCNDSGYTVSFVDTDTKPDKGGGNIGDGSSGSGSNQPLPNPCTDTAIENNELYFPYPYDDTKFIKCDFQGKMYVTTCPDGETYHQGSHSCGSTAQTINGNKVPLDPTLTNPCTAKALLNHHYFFVYTPDKTKFIHCDVWGKAWVMNCPASLVWNQPGQTCVEDTHSSGNPCTQAQLDKGISMFPHPDKHKYIHCDLGLNPWVQSCSANLYFDFSSQNCIPAPVPVG</sequence>
<keyword evidence="5" id="KW-0325">Glycoprotein</keyword>
<evidence type="ECO:0000259" key="9">
    <source>
        <dbReference type="PROSITE" id="PS50940"/>
    </source>
</evidence>
<keyword evidence="2" id="KW-0964">Secreted</keyword>
<dbReference type="InterPro" id="IPR002035">
    <property type="entry name" value="VWF_A"/>
</dbReference>
<comment type="subcellular location">
    <subcellularLocation>
        <location evidence="1">Secreted</location>
    </subcellularLocation>
</comment>
<feature type="region of interest" description="Disordered" evidence="6">
    <location>
        <begin position="511"/>
        <end position="538"/>
    </location>
</feature>
<evidence type="ECO:0000256" key="7">
    <source>
        <dbReference type="SAM" id="SignalP"/>
    </source>
</evidence>
<dbReference type="PROSITE" id="PS50940">
    <property type="entry name" value="CHIT_BIND_II"/>
    <property type="match status" value="2"/>
</dbReference>
<reference evidence="10" key="1">
    <citation type="submission" date="2019-08" db="EMBL/GenBank/DDBJ databases">
        <title>The improved chromosome-level genome for the pearl oyster Pinctada fucata martensii using PacBio sequencing and Hi-C.</title>
        <authorList>
            <person name="Zheng Z."/>
        </authorList>
    </citation>
    <scope>NUCLEOTIDE SEQUENCE</scope>
    <source>
        <strain evidence="10">ZZ-2019</strain>
        <tissue evidence="10">Adductor muscle</tissue>
    </source>
</reference>
<dbReference type="PANTHER" id="PTHR24020:SF20">
    <property type="entry name" value="PH DOMAIN-CONTAINING PROTEIN"/>
    <property type="match status" value="1"/>
</dbReference>
<dbReference type="PROSITE" id="PS50234">
    <property type="entry name" value="VWFA"/>
    <property type="match status" value="1"/>
</dbReference>
<gene>
    <name evidence="10" type="ORF">FSP39_023534</name>
</gene>
<evidence type="ECO:0000256" key="5">
    <source>
        <dbReference type="ARBA" id="ARBA00023180"/>
    </source>
</evidence>
<evidence type="ECO:0000256" key="1">
    <source>
        <dbReference type="ARBA" id="ARBA00004613"/>
    </source>
</evidence>
<dbReference type="Gene3D" id="2.170.140.10">
    <property type="entry name" value="Chitin binding domain"/>
    <property type="match status" value="1"/>
</dbReference>
<dbReference type="Pfam" id="PF00092">
    <property type="entry name" value="VWA"/>
    <property type="match status" value="1"/>
</dbReference>
<dbReference type="SMART" id="SM00494">
    <property type="entry name" value="ChtBD2"/>
    <property type="match status" value="3"/>
</dbReference>
<evidence type="ECO:0000256" key="2">
    <source>
        <dbReference type="ARBA" id="ARBA00022525"/>
    </source>
</evidence>
<dbReference type="SUPFAM" id="SSF57625">
    <property type="entry name" value="Invertebrate chitin-binding proteins"/>
    <property type="match status" value="3"/>
</dbReference>
<dbReference type="InterPro" id="IPR050525">
    <property type="entry name" value="ECM_Assembly_Org"/>
</dbReference>
<dbReference type="GO" id="GO:0008061">
    <property type="term" value="F:chitin binding"/>
    <property type="evidence" value="ECO:0007669"/>
    <property type="project" value="InterPro"/>
</dbReference>
<dbReference type="AlphaFoldDB" id="A0AA88YUI8"/>
<comment type="caution">
    <text evidence="10">The sequence shown here is derived from an EMBL/GenBank/DDBJ whole genome shotgun (WGS) entry which is preliminary data.</text>
</comment>
<dbReference type="InterPro" id="IPR002557">
    <property type="entry name" value="Chitin-bd_dom"/>
</dbReference>
<dbReference type="EMBL" id="VSWD01000002">
    <property type="protein sequence ID" value="KAK3107856.1"/>
    <property type="molecule type" value="Genomic_DNA"/>
</dbReference>
<keyword evidence="11" id="KW-1185">Reference proteome</keyword>
<dbReference type="Proteomes" id="UP001186944">
    <property type="component" value="Unassembled WGS sequence"/>
</dbReference>
<evidence type="ECO:0000256" key="3">
    <source>
        <dbReference type="ARBA" id="ARBA00022729"/>
    </source>
</evidence>
<dbReference type="SUPFAM" id="SSF53300">
    <property type="entry name" value="vWA-like"/>
    <property type="match status" value="1"/>
</dbReference>
<feature type="domain" description="Chitin-binding type-2" evidence="9">
    <location>
        <begin position="607"/>
        <end position="671"/>
    </location>
</feature>
<feature type="domain" description="VWFA" evidence="8">
    <location>
        <begin position="192"/>
        <end position="365"/>
    </location>
</feature>
<feature type="signal peptide" evidence="7">
    <location>
        <begin position="1"/>
        <end position="20"/>
    </location>
</feature>
<keyword evidence="3 7" id="KW-0732">Signal</keyword>
<evidence type="ECO:0000256" key="4">
    <source>
        <dbReference type="ARBA" id="ARBA00022737"/>
    </source>
</evidence>
<keyword evidence="4" id="KW-0677">Repeat</keyword>
<dbReference type="InterPro" id="IPR036465">
    <property type="entry name" value="vWFA_dom_sf"/>
</dbReference>
<organism evidence="10 11">
    <name type="scientific">Pinctada imbricata</name>
    <name type="common">Atlantic pearl-oyster</name>
    <name type="synonym">Pinctada martensii</name>
    <dbReference type="NCBI Taxonomy" id="66713"/>
    <lineage>
        <taxon>Eukaryota</taxon>
        <taxon>Metazoa</taxon>
        <taxon>Spiralia</taxon>
        <taxon>Lophotrochozoa</taxon>
        <taxon>Mollusca</taxon>
        <taxon>Bivalvia</taxon>
        <taxon>Autobranchia</taxon>
        <taxon>Pteriomorphia</taxon>
        <taxon>Pterioida</taxon>
        <taxon>Pterioidea</taxon>
        <taxon>Pteriidae</taxon>
        <taxon>Pinctada</taxon>
    </lineage>
</organism>
<name>A0AA88YUI8_PINIB</name>
<dbReference type="PANTHER" id="PTHR24020">
    <property type="entry name" value="COLLAGEN ALPHA"/>
    <property type="match status" value="1"/>
</dbReference>
<dbReference type="PROSITE" id="PS51257">
    <property type="entry name" value="PROKAR_LIPOPROTEIN"/>
    <property type="match status" value="1"/>
</dbReference>
<protein>
    <submittedName>
        <fullName evidence="10">Uncharacterized protein</fullName>
    </submittedName>
</protein>
<proteinExistence type="predicted"/>
<accession>A0AA88YUI8</accession>
<dbReference type="CDD" id="cd01450">
    <property type="entry name" value="vWFA_subfamily_ECM"/>
    <property type="match status" value="1"/>
</dbReference>
<dbReference type="GO" id="GO:0005576">
    <property type="term" value="C:extracellular region"/>
    <property type="evidence" value="ECO:0007669"/>
    <property type="project" value="UniProtKB-SubCell"/>
</dbReference>
<dbReference type="SMART" id="SM00327">
    <property type="entry name" value="VWA"/>
    <property type="match status" value="1"/>
</dbReference>
<evidence type="ECO:0000313" key="11">
    <source>
        <dbReference type="Proteomes" id="UP001186944"/>
    </source>
</evidence>
<evidence type="ECO:0000256" key="6">
    <source>
        <dbReference type="SAM" id="MobiDB-lite"/>
    </source>
</evidence>
<feature type="chain" id="PRO_5041726482" evidence="7">
    <location>
        <begin position="21"/>
        <end position="724"/>
    </location>
</feature>
<dbReference type="FunFam" id="3.40.50.410:FF:000004">
    <property type="entry name" value="collagen alpha-6(VI) chain"/>
    <property type="match status" value="1"/>
</dbReference>
<dbReference type="PRINTS" id="PR00453">
    <property type="entry name" value="VWFADOMAIN"/>
</dbReference>